<dbReference type="WBParaSite" id="RSKR_0001110900.1">
    <property type="protein sequence ID" value="RSKR_0001110900.1"/>
    <property type="gene ID" value="RSKR_0001110900"/>
</dbReference>
<dbReference type="Proteomes" id="UP000095286">
    <property type="component" value="Unplaced"/>
</dbReference>
<reference evidence="2" key="1">
    <citation type="submission" date="2016-11" db="UniProtKB">
        <authorList>
            <consortium name="WormBaseParasite"/>
        </authorList>
    </citation>
    <scope>IDENTIFICATION</scope>
    <source>
        <strain evidence="2">KR3021</strain>
    </source>
</reference>
<name>A0AC35UF27_9BILA</name>
<evidence type="ECO:0000313" key="1">
    <source>
        <dbReference type="Proteomes" id="UP000095286"/>
    </source>
</evidence>
<sequence length="1029" mass="119723">MARRSLRLPSAALLQTTVRSKPEGSPRSYWVSGALVVLGIIAFVVLTTVLIKCSHHFWAVEEPVQASASKWNVIKDEISLIAAKKITNQNQMSEIRPQKYPTINDHSTQIHHTTNSSFLPTGQLSSPVKPYLYELSIKAYLLAFPHLNFGLLNDSIYGSVIIYFHCHEATSIIQLNAENLFFRGDKTVLKRLGKTREDDHVLDIKDPTFSNATSIYIIEAESPLVPSHDYSLSISYHAYTSLSGSTGMFKVEYKPDPDSFKHYMMATQLQMEHARQLFPCFDQPNMKAEILLSIEHPIGTHVVSNAPARSRKPSSADFEITTFFKTPKMSTYLLAIFISDFPYKEIYYNNVKIRMYAEPLKINHVRHALESAKKILHFYEKYFNITYPLPKLDIFALPRLKVIAMENWGAIALRSERGIYDPEVHSPEIKNNVFSTLAHEIAHMWFGNLVTMDRWLDIWLNEGFASMMAFRTMESVGTSKALSDGLYFSELQGKCLYVDQDVLKTHPIKPKEDVVFNVANYQLRILYLKTAIILFMTEEVIGADIYRETINIFLENYAYRNVRNEHLFDTMEDTLAKRNKNHTLPPGISMSNFMNSWVLQKGVPVVTVNKLEDGSIHMDQFLFNSRNVNGERTKPEEFIIPVFNFNPTINKHDIIWVIPNTTTNMLPHQYSIPLDPHARGYYRILYSKEIYEEIIKNLKRDHTSISIASRARLIDDAFALAEFGYLSYEIPFTLITYMVRERDYVPFETFEKHLGFLSGYDYNATTASLIAKFALILFEPAYKEINDGIHDEDTSFVKYMYRKLIKTYICHDGNGPCHEENLKKYREIKIACKDLLLSNLKCNSIPEQDRKMVYVSMIKKGSMDDFNFFLSKYHQEYYESERTLMRKAFVFIPRKEELTKYLYNSLIPTNVTGPIISDIRQFVSDLTHSPHPQLIRTFFIDNFDLLYLKYKNIPTHFAYFILYILKYSSTEEKQHQYFLFHQKWKAEFVELHYEAYFSTIQQDYMRKAESRKKYTAKIEAVLNNIIKNM</sequence>
<organism evidence="1 2">
    <name type="scientific">Rhabditophanes sp. KR3021</name>
    <dbReference type="NCBI Taxonomy" id="114890"/>
    <lineage>
        <taxon>Eukaryota</taxon>
        <taxon>Metazoa</taxon>
        <taxon>Ecdysozoa</taxon>
        <taxon>Nematoda</taxon>
        <taxon>Chromadorea</taxon>
        <taxon>Rhabditida</taxon>
        <taxon>Tylenchina</taxon>
        <taxon>Panagrolaimomorpha</taxon>
        <taxon>Strongyloidoidea</taxon>
        <taxon>Alloionematidae</taxon>
        <taxon>Rhabditophanes</taxon>
    </lineage>
</organism>
<proteinExistence type="predicted"/>
<evidence type="ECO:0000313" key="2">
    <source>
        <dbReference type="WBParaSite" id="RSKR_0001110900.1"/>
    </source>
</evidence>
<protein>
    <submittedName>
        <fullName evidence="2">Aminopeptidase</fullName>
    </submittedName>
</protein>
<accession>A0AC35UF27</accession>